<reference evidence="1 2" key="1">
    <citation type="journal article" date="2011" name="Front. Microbiol.">
        <title>Two Strains of Crocosphaera watsonii with Highly Conserved Genomes are Distinguished by Strain-Specific Features.</title>
        <authorList>
            <person name="Bench S.R."/>
            <person name="Ilikchyan I.N."/>
            <person name="Tripp H.J."/>
            <person name="Zehr J.P."/>
        </authorList>
    </citation>
    <scope>NUCLEOTIDE SEQUENCE [LARGE SCALE GENOMIC DNA]</scope>
    <source>
        <strain evidence="1 2">WH 0003</strain>
    </source>
</reference>
<dbReference type="AlphaFoldDB" id="G5J5D9"/>
<proteinExistence type="predicted"/>
<protein>
    <recommendedName>
        <fullName evidence="3">DUF2283 domain-containing protein</fullName>
    </recommendedName>
</protein>
<dbReference type="GeneID" id="88766348"/>
<feature type="non-terminal residue" evidence="1">
    <location>
        <position position="1"/>
    </location>
</feature>
<evidence type="ECO:0000313" key="1">
    <source>
        <dbReference type="EMBL" id="EHJ12598.1"/>
    </source>
</evidence>
<dbReference type="InterPro" id="IPR019270">
    <property type="entry name" value="DUF2283"/>
</dbReference>
<dbReference type="PANTHER" id="PTHR37029">
    <property type="entry name" value="SSR1768 PROTEIN"/>
    <property type="match status" value="1"/>
</dbReference>
<dbReference type="PANTHER" id="PTHR37029:SF1">
    <property type="entry name" value="SSR1768 PROTEIN"/>
    <property type="match status" value="1"/>
</dbReference>
<comment type="caution">
    <text evidence="1">The sequence shown here is derived from an EMBL/GenBank/DDBJ whole genome shotgun (WGS) entry which is preliminary data.</text>
</comment>
<evidence type="ECO:0008006" key="3">
    <source>
        <dbReference type="Google" id="ProtNLM"/>
    </source>
</evidence>
<dbReference type="EMBL" id="AESD01000400">
    <property type="protein sequence ID" value="EHJ12598.1"/>
    <property type="molecule type" value="Genomic_DNA"/>
</dbReference>
<evidence type="ECO:0000313" key="2">
    <source>
        <dbReference type="Proteomes" id="UP000003477"/>
    </source>
</evidence>
<accession>G5J5D9</accession>
<name>G5J5D9_CROWT</name>
<gene>
    <name evidence="1" type="ORF">CWATWH0003_2698t4</name>
</gene>
<dbReference type="RefSeq" id="WP_007310878.1">
    <property type="nucleotide sequence ID" value="NZ_AESD01000400.1"/>
</dbReference>
<dbReference type="Pfam" id="PF10049">
    <property type="entry name" value="DUF2283"/>
    <property type="match status" value="1"/>
</dbReference>
<dbReference type="Proteomes" id="UP000003477">
    <property type="component" value="Unassembled WGS sequence"/>
</dbReference>
<organism evidence="1 2">
    <name type="scientific">Crocosphaera watsonii WH 0003</name>
    <dbReference type="NCBI Taxonomy" id="423471"/>
    <lineage>
        <taxon>Bacteria</taxon>
        <taxon>Bacillati</taxon>
        <taxon>Cyanobacteriota</taxon>
        <taxon>Cyanophyceae</taxon>
        <taxon>Oscillatoriophycideae</taxon>
        <taxon>Chroococcales</taxon>
        <taxon>Aphanothecaceae</taxon>
        <taxon>Crocosphaera</taxon>
    </lineage>
</organism>
<sequence length="65" mass="7144">YYPETDSLYISLSDKSSVDSQEIAPNIVLDFDEEGKLVGIDIDQASLTVDLTRLEAQSLPIQAVN</sequence>